<proteinExistence type="predicted"/>
<evidence type="ECO:0000313" key="3">
    <source>
        <dbReference type="EnsemblPlants" id="KQL16158"/>
    </source>
</evidence>
<feature type="compositionally biased region" description="Basic and acidic residues" evidence="1">
    <location>
        <begin position="112"/>
        <end position="141"/>
    </location>
</feature>
<sequence length="260" mass="27494">MNYGPYATQDYRPCAGGYHATQVLMAGGGAIATRIAGGAGGGKGDQRQGCNYGSQFRALHGGGRLSRPYGRGRSRDRAGPDLDQGGRGEGHTGRAQRDGNAGGAHGVGHGGSHSDKAPADDHNRQGKEKGESSESMIEKHKVPQPAGEPVSKKKKKFVLYCEICEEEHFTNQCPLLHGPKPAATYCGPAGDGLGFFHIPYTSAAKAPRKVSAPALIEIIEVDVPADLVKSVLARAIPIKWDWVAANKIQHLELEKAEIAV</sequence>
<gene>
    <name evidence="2" type="ORF">SETIT_3G296100v2</name>
</gene>
<keyword evidence="4" id="KW-1185">Reference proteome</keyword>
<dbReference type="PANTHER" id="PTHR33170">
    <property type="entry name" value="DUF4283 DOMAIN-CONTAINING PROTEIN-RELATED"/>
    <property type="match status" value="1"/>
</dbReference>
<dbReference type="Gramene" id="KQL16158">
    <property type="protein sequence ID" value="KQL16158"/>
    <property type="gene ID" value="SETIT_023003mg"/>
</dbReference>
<dbReference type="EMBL" id="CM003530">
    <property type="protein sequence ID" value="RCV18374.1"/>
    <property type="molecule type" value="Genomic_DNA"/>
</dbReference>
<feature type="region of interest" description="Disordered" evidence="1">
    <location>
        <begin position="37"/>
        <end position="149"/>
    </location>
</feature>
<protein>
    <submittedName>
        <fullName evidence="2 3">Uncharacterized protein</fullName>
    </submittedName>
</protein>
<dbReference type="HOGENOM" id="CLU_1071186_0_0_1"/>
<dbReference type="PANTHER" id="PTHR33170:SF50">
    <property type="entry name" value="DUF4283 DOMAIN-CONTAINING PROTEIN"/>
    <property type="match status" value="1"/>
</dbReference>
<organism evidence="2">
    <name type="scientific">Setaria italica</name>
    <name type="common">Foxtail millet</name>
    <name type="synonym">Panicum italicum</name>
    <dbReference type="NCBI Taxonomy" id="4555"/>
    <lineage>
        <taxon>Eukaryota</taxon>
        <taxon>Viridiplantae</taxon>
        <taxon>Streptophyta</taxon>
        <taxon>Embryophyta</taxon>
        <taxon>Tracheophyta</taxon>
        <taxon>Spermatophyta</taxon>
        <taxon>Magnoliopsida</taxon>
        <taxon>Liliopsida</taxon>
        <taxon>Poales</taxon>
        <taxon>Poaceae</taxon>
        <taxon>PACMAD clade</taxon>
        <taxon>Panicoideae</taxon>
        <taxon>Panicodae</taxon>
        <taxon>Paniceae</taxon>
        <taxon>Cenchrinae</taxon>
        <taxon>Setaria</taxon>
    </lineage>
</organism>
<evidence type="ECO:0000313" key="2">
    <source>
        <dbReference type="EMBL" id="RCV18374.1"/>
    </source>
</evidence>
<reference evidence="2 4" key="1">
    <citation type="journal article" date="2012" name="Nat. Biotechnol.">
        <title>Reference genome sequence of the model plant Setaria.</title>
        <authorList>
            <person name="Bennetzen J.L."/>
            <person name="Schmutz J."/>
            <person name="Wang H."/>
            <person name="Percifield R."/>
            <person name="Hawkins J."/>
            <person name="Pontaroli A.C."/>
            <person name="Estep M."/>
            <person name="Feng L."/>
            <person name="Vaughn J.N."/>
            <person name="Grimwood J."/>
            <person name="Jenkins J."/>
            <person name="Barry K."/>
            <person name="Lindquist E."/>
            <person name="Hellsten U."/>
            <person name="Deshpande S."/>
            <person name="Wang X."/>
            <person name="Wu X."/>
            <person name="Mitros T."/>
            <person name="Triplett J."/>
            <person name="Yang X."/>
            <person name="Ye C.Y."/>
            <person name="Mauro-Herrera M."/>
            <person name="Wang L."/>
            <person name="Li P."/>
            <person name="Sharma M."/>
            <person name="Sharma R."/>
            <person name="Ronald P.C."/>
            <person name="Panaud O."/>
            <person name="Kellogg E.A."/>
            <person name="Brutnell T.P."/>
            <person name="Doust A.N."/>
            <person name="Tuskan G.A."/>
            <person name="Rokhsar D."/>
            <person name="Devos K.M."/>
        </authorList>
    </citation>
    <scope>NUCLEOTIDE SEQUENCE [LARGE SCALE GENOMIC DNA]</scope>
    <source>
        <strain evidence="4">cv. Yugu1</strain>
        <strain evidence="2">Yugu1</strain>
    </source>
</reference>
<reference evidence="2" key="2">
    <citation type="submission" date="2015-07" db="EMBL/GenBank/DDBJ databases">
        <authorList>
            <person name="Noorani M."/>
        </authorList>
    </citation>
    <scope>NUCLEOTIDE SEQUENCE</scope>
    <source>
        <strain evidence="2">Yugu1</strain>
    </source>
</reference>
<dbReference type="EnsemblPlants" id="KQL16158">
    <property type="protein sequence ID" value="KQL16158"/>
    <property type="gene ID" value="SETIT_023003mg"/>
</dbReference>
<dbReference type="eggNOG" id="ENOG502R3EA">
    <property type="taxonomic scope" value="Eukaryota"/>
</dbReference>
<accession>K3Z8Y3</accession>
<dbReference type="FunCoup" id="K3Z8Y3">
    <property type="interactions" value="235"/>
</dbReference>
<reference evidence="3" key="3">
    <citation type="submission" date="2018-08" db="UniProtKB">
        <authorList>
            <consortium name="EnsemblPlants"/>
        </authorList>
    </citation>
    <scope>IDENTIFICATION</scope>
    <source>
        <strain evidence="3">Yugu1</strain>
    </source>
</reference>
<evidence type="ECO:0000313" key="4">
    <source>
        <dbReference type="Proteomes" id="UP000004995"/>
    </source>
</evidence>
<dbReference type="AlphaFoldDB" id="K3Z8Y3"/>
<feature type="compositionally biased region" description="Gly residues" evidence="1">
    <location>
        <begin position="100"/>
        <end position="111"/>
    </location>
</feature>
<feature type="compositionally biased region" description="Basic and acidic residues" evidence="1">
    <location>
        <begin position="73"/>
        <end position="97"/>
    </location>
</feature>
<dbReference type="Proteomes" id="UP000004995">
    <property type="component" value="Unassembled WGS sequence"/>
</dbReference>
<dbReference type="OrthoDB" id="694714at2759"/>
<evidence type="ECO:0000256" key="1">
    <source>
        <dbReference type="SAM" id="MobiDB-lite"/>
    </source>
</evidence>
<dbReference type="EMBL" id="AGNK02001870">
    <property type="status" value="NOT_ANNOTATED_CDS"/>
    <property type="molecule type" value="Genomic_DNA"/>
</dbReference>
<name>K3Z8Y3_SETIT</name>